<dbReference type="Pfam" id="PF02517">
    <property type="entry name" value="Rce1-like"/>
    <property type="match status" value="1"/>
</dbReference>
<feature type="domain" description="CAAX prenyl protease 2/Lysostaphin resistance protein A-like" evidence="2">
    <location>
        <begin position="131"/>
        <end position="230"/>
    </location>
</feature>
<feature type="transmembrane region" description="Helical" evidence="1">
    <location>
        <begin position="72"/>
        <end position="100"/>
    </location>
</feature>
<evidence type="ECO:0000256" key="1">
    <source>
        <dbReference type="SAM" id="Phobius"/>
    </source>
</evidence>
<dbReference type="GO" id="GO:0008237">
    <property type="term" value="F:metallopeptidase activity"/>
    <property type="evidence" value="ECO:0007669"/>
    <property type="project" value="UniProtKB-KW"/>
</dbReference>
<keyword evidence="1" id="KW-1133">Transmembrane helix</keyword>
<reference evidence="3 4" key="1">
    <citation type="submission" date="2018-09" db="EMBL/GenBank/DDBJ databases">
        <title>Glutamicibacter mishrai S5-52T (LMG 29155T = KCTC 39846T).</title>
        <authorList>
            <person name="Das S.K."/>
        </authorList>
    </citation>
    <scope>NUCLEOTIDE SEQUENCE [LARGE SCALE GENOMIC DNA]</scope>
    <source>
        <strain evidence="3 4">S5-52</strain>
    </source>
</reference>
<keyword evidence="1" id="KW-0812">Transmembrane</keyword>
<evidence type="ECO:0000313" key="3">
    <source>
        <dbReference type="EMBL" id="QIV85776.1"/>
    </source>
</evidence>
<dbReference type="AlphaFoldDB" id="A0A6H0SF57"/>
<dbReference type="PANTHER" id="PTHR35797:SF1">
    <property type="entry name" value="PROTEASE"/>
    <property type="match status" value="1"/>
</dbReference>
<name>A0A6H0SF57_9MICC</name>
<feature type="transmembrane region" description="Helical" evidence="1">
    <location>
        <begin position="218"/>
        <end position="240"/>
    </location>
</feature>
<sequence>MFFVALTLLFGWCVASPLWLGKGLQEPNFTTIASLMMFTPSLAALVILLLEGRGRAFLRETGLWPINRPRRFLASLPLAIAVPVLLVAQAPVVGTWLGVFPGDLQNFALLHFVAGTKGPALYLIDQAVLIAVAGLANALLAIGEEVGWRGWLWPRLLRFGKSVAILVSGVVWGLWHAPLILLGYNYPLAPVWGVFAMCGVCVVLGAFLGWIRTFSDSVWPAALAHGVFNASVGLTSLFMTVGASIDSTEASIMGWSGWVAPAVVIGFVYFLTARRRRA</sequence>
<keyword evidence="3" id="KW-0645">Protease</keyword>
<gene>
    <name evidence="3" type="ORF">D3791_00750</name>
</gene>
<dbReference type="PANTHER" id="PTHR35797">
    <property type="entry name" value="PROTEASE-RELATED"/>
    <property type="match status" value="1"/>
</dbReference>
<dbReference type="EMBL" id="CP032549">
    <property type="protein sequence ID" value="QIV85776.1"/>
    <property type="molecule type" value="Genomic_DNA"/>
</dbReference>
<dbReference type="GO" id="GO:0006508">
    <property type="term" value="P:proteolysis"/>
    <property type="evidence" value="ECO:0007669"/>
    <property type="project" value="UniProtKB-KW"/>
</dbReference>
<feature type="transmembrane region" description="Helical" evidence="1">
    <location>
        <begin position="190"/>
        <end position="211"/>
    </location>
</feature>
<feature type="transmembrane region" description="Helical" evidence="1">
    <location>
        <begin position="31"/>
        <end position="51"/>
    </location>
</feature>
<evidence type="ECO:0000313" key="4">
    <source>
        <dbReference type="Proteomes" id="UP000502331"/>
    </source>
</evidence>
<organism evidence="3 4">
    <name type="scientific">Glutamicibacter mishrai</name>
    <dbReference type="NCBI Taxonomy" id="1775880"/>
    <lineage>
        <taxon>Bacteria</taxon>
        <taxon>Bacillati</taxon>
        <taxon>Actinomycetota</taxon>
        <taxon>Actinomycetes</taxon>
        <taxon>Micrococcales</taxon>
        <taxon>Micrococcaceae</taxon>
        <taxon>Glutamicibacter</taxon>
    </lineage>
</organism>
<feature type="transmembrane region" description="Helical" evidence="1">
    <location>
        <begin position="120"/>
        <end position="142"/>
    </location>
</feature>
<accession>A0A6H0SF57</accession>
<proteinExistence type="predicted"/>
<keyword evidence="3" id="KW-0378">Hydrolase</keyword>
<keyword evidence="4" id="KW-1185">Reference proteome</keyword>
<dbReference type="InterPro" id="IPR042150">
    <property type="entry name" value="MmRce1-like"/>
</dbReference>
<dbReference type="InterPro" id="IPR003675">
    <property type="entry name" value="Rce1/LyrA-like_dom"/>
</dbReference>
<feature type="transmembrane region" description="Helical" evidence="1">
    <location>
        <begin position="252"/>
        <end position="272"/>
    </location>
</feature>
<protein>
    <submittedName>
        <fullName evidence="3">CPBP family intramembrane metalloprotease</fullName>
    </submittedName>
</protein>
<dbReference type="GO" id="GO:0004175">
    <property type="term" value="F:endopeptidase activity"/>
    <property type="evidence" value="ECO:0007669"/>
    <property type="project" value="UniProtKB-ARBA"/>
</dbReference>
<dbReference type="Proteomes" id="UP000502331">
    <property type="component" value="Chromosome"/>
</dbReference>
<keyword evidence="1" id="KW-0472">Membrane</keyword>
<dbReference type="GO" id="GO:0080120">
    <property type="term" value="P:CAAX-box protein maturation"/>
    <property type="evidence" value="ECO:0007669"/>
    <property type="project" value="UniProtKB-ARBA"/>
</dbReference>
<evidence type="ECO:0000259" key="2">
    <source>
        <dbReference type="Pfam" id="PF02517"/>
    </source>
</evidence>
<keyword evidence="3" id="KW-0482">Metalloprotease</keyword>
<feature type="transmembrane region" description="Helical" evidence="1">
    <location>
        <begin position="163"/>
        <end position="184"/>
    </location>
</feature>